<comment type="caution">
    <text evidence="2">The sequence shown here is derived from an EMBL/GenBank/DDBJ whole genome shotgun (WGS) entry which is preliminary data.</text>
</comment>
<evidence type="ECO:0000256" key="1">
    <source>
        <dbReference type="SAM" id="MobiDB-lite"/>
    </source>
</evidence>
<accession>S3IJU5</accession>
<dbReference type="HOGENOM" id="CLU_3181649_0_0_6"/>
<organism evidence="2 3">
    <name type="scientific">Cedecea davisae DSM 4568</name>
    <dbReference type="NCBI Taxonomy" id="566551"/>
    <lineage>
        <taxon>Bacteria</taxon>
        <taxon>Pseudomonadati</taxon>
        <taxon>Pseudomonadota</taxon>
        <taxon>Gammaproteobacteria</taxon>
        <taxon>Enterobacterales</taxon>
        <taxon>Enterobacteriaceae</taxon>
        <taxon>Cedecea</taxon>
    </lineage>
</organism>
<sequence length="46" mass="4988">MNPACQKLFLTLKNKKRLAITFGDITTHKKTGPGPVSEKNTLSTAS</sequence>
<name>S3IJU5_9ENTR</name>
<evidence type="ECO:0000313" key="2">
    <source>
        <dbReference type="EMBL" id="EPF12646.1"/>
    </source>
</evidence>
<feature type="region of interest" description="Disordered" evidence="1">
    <location>
        <begin position="27"/>
        <end position="46"/>
    </location>
</feature>
<proteinExistence type="predicted"/>
<dbReference type="Proteomes" id="UP000014585">
    <property type="component" value="Unassembled WGS sequence"/>
</dbReference>
<dbReference type="EMBL" id="ATDT01000039">
    <property type="protein sequence ID" value="EPF12646.1"/>
    <property type="molecule type" value="Genomic_DNA"/>
</dbReference>
<evidence type="ECO:0000313" key="3">
    <source>
        <dbReference type="Proteomes" id="UP000014585"/>
    </source>
</evidence>
<reference evidence="2 3" key="1">
    <citation type="submission" date="2013-04" db="EMBL/GenBank/DDBJ databases">
        <authorList>
            <person name="Weinstock G."/>
            <person name="Sodergren E."/>
            <person name="Lobos E.A."/>
            <person name="Fulton L."/>
            <person name="Fulton R."/>
            <person name="Courtney L."/>
            <person name="Fronick C."/>
            <person name="O'Laughlin M."/>
            <person name="Godfrey J."/>
            <person name="Wilson R.M."/>
            <person name="Miner T."/>
            <person name="Farmer C."/>
            <person name="Delehaunty K."/>
            <person name="Cordes M."/>
            <person name="Minx P."/>
            <person name="Tomlinson C."/>
            <person name="Chen J."/>
            <person name="Wollam A."/>
            <person name="Pepin K.H."/>
            <person name="Palsikar V.B."/>
            <person name="Zhang X."/>
            <person name="Suruliraj S."/>
            <person name="Perna N.T."/>
            <person name="Plunkett G."/>
            <person name="Warren W."/>
            <person name="Mitreva M."/>
            <person name="Mardis E.R."/>
            <person name="Wilson R.K."/>
        </authorList>
    </citation>
    <scope>NUCLEOTIDE SEQUENCE [LARGE SCALE GENOMIC DNA]</scope>
    <source>
        <strain evidence="2 3">DSM 4568</strain>
    </source>
</reference>
<dbReference type="AlphaFoldDB" id="S3IJU5"/>
<protein>
    <submittedName>
        <fullName evidence="2">Uncharacterized protein</fullName>
    </submittedName>
</protein>
<gene>
    <name evidence="2" type="ORF">HMPREF0201_04756</name>
</gene>